<evidence type="ECO:0000313" key="6">
    <source>
        <dbReference type="EMBL" id="KAL1647113.1"/>
    </source>
</evidence>
<evidence type="ECO:0000259" key="5">
    <source>
        <dbReference type="PROSITE" id="PS51718"/>
    </source>
</evidence>
<dbReference type="PROSITE" id="PS51718">
    <property type="entry name" value="G_DYNAMIN_2"/>
    <property type="match status" value="1"/>
</dbReference>
<evidence type="ECO:0000256" key="1">
    <source>
        <dbReference type="ARBA" id="ARBA00022741"/>
    </source>
</evidence>
<evidence type="ECO:0000256" key="2">
    <source>
        <dbReference type="ARBA" id="ARBA00023134"/>
    </source>
</evidence>
<evidence type="ECO:0000256" key="3">
    <source>
        <dbReference type="SAM" id="MobiDB-lite"/>
    </source>
</evidence>
<dbReference type="Proteomes" id="UP001521184">
    <property type="component" value="Unassembled WGS sequence"/>
</dbReference>
<dbReference type="PROSITE" id="PS51388">
    <property type="entry name" value="GED"/>
    <property type="match status" value="1"/>
</dbReference>
<keyword evidence="1" id="KW-0547">Nucleotide-binding</keyword>
<keyword evidence="2" id="KW-0342">GTP-binding</keyword>
<dbReference type="SMART" id="SM00053">
    <property type="entry name" value="DYNc"/>
    <property type="match status" value="1"/>
</dbReference>
<evidence type="ECO:0000259" key="4">
    <source>
        <dbReference type="PROSITE" id="PS51388"/>
    </source>
</evidence>
<dbReference type="Gene3D" id="1.20.120.1240">
    <property type="entry name" value="Dynamin, middle domain"/>
    <property type="match status" value="1"/>
</dbReference>
<keyword evidence="7" id="KW-1185">Reference proteome</keyword>
<dbReference type="PANTHER" id="PTHR11566">
    <property type="entry name" value="DYNAMIN"/>
    <property type="match status" value="1"/>
</dbReference>
<gene>
    <name evidence="6" type="ORF">SLS58_002884</name>
</gene>
<feature type="domain" description="GED" evidence="4">
    <location>
        <begin position="645"/>
        <end position="732"/>
    </location>
</feature>
<protein>
    <submittedName>
        <fullName evidence="6">Uncharacterized protein</fullName>
    </submittedName>
</protein>
<dbReference type="Pfam" id="PF02212">
    <property type="entry name" value="GED"/>
    <property type="match status" value="1"/>
</dbReference>
<accession>A0ABR3TY18</accession>
<reference evidence="6 7" key="1">
    <citation type="journal article" date="2023" name="Plant Dis.">
        <title>First Report of Diplodia intermedia Causing Canker and Dieback Diseases on Apple Trees in Canada.</title>
        <authorList>
            <person name="Ellouze W."/>
            <person name="Ilyukhin E."/>
            <person name="Sulman M."/>
            <person name="Ali S."/>
        </authorList>
    </citation>
    <scope>NUCLEOTIDE SEQUENCE [LARGE SCALE GENOMIC DNA]</scope>
    <source>
        <strain evidence="6 7">M45-28</strain>
    </source>
</reference>
<dbReference type="PRINTS" id="PR00195">
    <property type="entry name" value="DYNAMIN"/>
</dbReference>
<dbReference type="Pfam" id="PF01031">
    <property type="entry name" value="Dynamin_M"/>
    <property type="match status" value="1"/>
</dbReference>
<dbReference type="Pfam" id="PF00350">
    <property type="entry name" value="Dynamin_N"/>
    <property type="match status" value="1"/>
</dbReference>
<dbReference type="InterPro" id="IPR027417">
    <property type="entry name" value="P-loop_NTPase"/>
</dbReference>
<feature type="domain" description="Dynamin-type G" evidence="5">
    <location>
        <begin position="29"/>
        <end position="323"/>
    </location>
</feature>
<dbReference type="InterPro" id="IPR045063">
    <property type="entry name" value="Dynamin_N"/>
</dbReference>
<dbReference type="CDD" id="cd08771">
    <property type="entry name" value="DLP_1"/>
    <property type="match status" value="1"/>
</dbReference>
<feature type="region of interest" description="Disordered" evidence="3">
    <location>
        <begin position="418"/>
        <end position="450"/>
    </location>
</feature>
<dbReference type="InterPro" id="IPR020850">
    <property type="entry name" value="GED_dom"/>
</dbReference>
<name>A0ABR3TY18_9PEZI</name>
<dbReference type="InterPro" id="IPR022812">
    <property type="entry name" value="Dynamin"/>
</dbReference>
<proteinExistence type="predicted"/>
<dbReference type="PANTHER" id="PTHR11566:SF215">
    <property type="entry name" value="DYNAMIN GTPASE"/>
    <property type="match status" value="1"/>
</dbReference>
<comment type="caution">
    <text evidence="6">The sequence shown here is derived from an EMBL/GenBank/DDBJ whole genome shotgun (WGS) entry which is preliminary data.</text>
</comment>
<organism evidence="6 7">
    <name type="scientific">Diplodia intermedia</name>
    <dbReference type="NCBI Taxonomy" id="856260"/>
    <lineage>
        <taxon>Eukaryota</taxon>
        <taxon>Fungi</taxon>
        <taxon>Dikarya</taxon>
        <taxon>Ascomycota</taxon>
        <taxon>Pezizomycotina</taxon>
        <taxon>Dothideomycetes</taxon>
        <taxon>Dothideomycetes incertae sedis</taxon>
        <taxon>Botryosphaeriales</taxon>
        <taxon>Botryosphaeriaceae</taxon>
        <taxon>Diplodia</taxon>
    </lineage>
</organism>
<sequence length="732" mass="82392">MSAPLAQPLADPSMLAKIDKLFACNVGHYIDLPQIVVVGDQSSGKSSVLEGLTRLPFPRDSGLCTRFATQITFRRAIAKSISVAVIPGKDAFPDHTDTLRGWKRKDFETLGGEHFAQIMREVQQLMGITQRDGSSSGFLKTFSSDVLSIEVSGPQEEHLTVIDVPGIFQRATKDVTTKEDKEFVRRMVGGYMKNPRSIMLTVVPSNVDVATQLILEMAEEVDKEGQRTLGVLTKPDLVDKGAERSVIDMVEGRSHQLLLGWCLVRNPGQTEIGNISFDRYAAEEGFFRTTTPWNELPKDRVGVTALRARLQEVLARHIRQEFPKVKLEIGRRLKKSRGTLEALGARRDTPAEQSRFLIEMADRFQAIVGKALAARYLDDCFTEHPVLKIATLIVHRSEMLSQDFAKYGHTYEFKDCLGDKDEKDDDSEDDDNLSGYPKGETGTGIDEQEVTTASQSRIYTRRCKDAGELVDVLHSTEMIALPKRRGILDWITGVYDKSRGFELGQFDPSLLATLMKAQSSSWSGLAFGYTSDVVIITHVFIDTLLKSVCLDSNTYQNLKSTIMEHLMDRYQKALSQVKFVLTVERFGIPATQNHYFNENLQKCRQDRNYDAAFAKSFYCAESKGAVVRLSDLKHSRTMSNKEHTVQDLHDILQSYYKVARKRIVDNICMQAVSYHLISGPDTPLRLFSPAFVSRLSDEQLEEIAGEDVLVRKRRARLLKEVEDLQNGRKILG</sequence>
<feature type="compositionally biased region" description="Acidic residues" evidence="3">
    <location>
        <begin position="422"/>
        <end position="432"/>
    </location>
</feature>
<evidence type="ECO:0000313" key="7">
    <source>
        <dbReference type="Proteomes" id="UP001521184"/>
    </source>
</evidence>
<dbReference type="EMBL" id="JAKEKT020000013">
    <property type="protein sequence ID" value="KAL1647113.1"/>
    <property type="molecule type" value="Genomic_DNA"/>
</dbReference>
<dbReference type="InterPro" id="IPR001401">
    <property type="entry name" value="Dynamin_GTPase"/>
</dbReference>
<dbReference type="Gene3D" id="3.40.50.300">
    <property type="entry name" value="P-loop containing nucleotide triphosphate hydrolases"/>
    <property type="match status" value="1"/>
</dbReference>
<dbReference type="SUPFAM" id="SSF52540">
    <property type="entry name" value="P-loop containing nucleoside triphosphate hydrolases"/>
    <property type="match status" value="1"/>
</dbReference>
<dbReference type="InterPro" id="IPR030381">
    <property type="entry name" value="G_DYNAMIN_dom"/>
</dbReference>
<dbReference type="InterPro" id="IPR000375">
    <property type="entry name" value="Dynamin_stalk"/>
</dbReference>
<dbReference type="InterPro" id="IPR003130">
    <property type="entry name" value="GED"/>
</dbReference>